<organism evidence="10 11">
    <name type="scientific">Phytophthora pseudosyringae</name>
    <dbReference type="NCBI Taxonomy" id="221518"/>
    <lineage>
        <taxon>Eukaryota</taxon>
        <taxon>Sar</taxon>
        <taxon>Stramenopiles</taxon>
        <taxon>Oomycota</taxon>
        <taxon>Peronosporomycetes</taxon>
        <taxon>Peronosporales</taxon>
        <taxon>Peronosporaceae</taxon>
        <taxon>Phytophthora</taxon>
    </lineage>
</organism>
<dbReference type="Pfam" id="PF01805">
    <property type="entry name" value="Surp"/>
    <property type="match status" value="2"/>
</dbReference>
<proteinExistence type="predicted"/>
<evidence type="ECO:0000256" key="2">
    <source>
        <dbReference type="ARBA" id="ARBA00022664"/>
    </source>
</evidence>
<accession>A0A8T1VY95</accession>
<evidence type="ECO:0000256" key="6">
    <source>
        <dbReference type="ARBA" id="ARBA00023242"/>
    </source>
</evidence>
<dbReference type="PANTHER" id="PTHR15316:SF1">
    <property type="entry name" value="SPLICING FACTOR 3A SUBUNIT 1"/>
    <property type="match status" value="1"/>
</dbReference>
<dbReference type="InterPro" id="IPR000061">
    <property type="entry name" value="Surp"/>
</dbReference>
<feature type="domain" description="Ubiquitin-like" evidence="8">
    <location>
        <begin position="642"/>
        <end position="728"/>
    </location>
</feature>
<keyword evidence="11" id="KW-1185">Reference proteome</keyword>
<feature type="region of interest" description="Disordered" evidence="7">
    <location>
        <begin position="583"/>
        <end position="635"/>
    </location>
</feature>
<keyword evidence="2" id="KW-0507">mRNA processing</keyword>
<evidence type="ECO:0000256" key="1">
    <source>
        <dbReference type="ARBA" id="ARBA00004123"/>
    </source>
</evidence>
<feature type="region of interest" description="Disordered" evidence="7">
    <location>
        <begin position="429"/>
        <end position="500"/>
    </location>
</feature>
<dbReference type="FunFam" id="1.10.10.790:FF:000001">
    <property type="entry name" value="Splicing factor 3a, subunit 1"/>
    <property type="match status" value="1"/>
</dbReference>
<keyword evidence="3" id="KW-0747">Spliceosome</keyword>
<dbReference type="InterPro" id="IPR022030">
    <property type="entry name" value="SF3A1_dom"/>
</dbReference>
<evidence type="ECO:0000256" key="3">
    <source>
        <dbReference type="ARBA" id="ARBA00022728"/>
    </source>
</evidence>
<dbReference type="InterPro" id="IPR045146">
    <property type="entry name" value="SF3A1"/>
</dbReference>
<dbReference type="GO" id="GO:0003723">
    <property type="term" value="F:RNA binding"/>
    <property type="evidence" value="ECO:0007669"/>
    <property type="project" value="InterPro"/>
</dbReference>
<dbReference type="InterPro" id="IPR000626">
    <property type="entry name" value="Ubiquitin-like_dom"/>
</dbReference>
<dbReference type="GO" id="GO:0071013">
    <property type="term" value="C:catalytic step 2 spliceosome"/>
    <property type="evidence" value="ECO:0007669"/>
    <property type="project" value="TreeGrafter"/>
</dbReference>
<feature type="domain" description="SURP motif" evidence="9">
    <location>
        <begin position="174"/>
        <end position="216"/>
    </location>
</feature>
<dbReference type="GO" id="GO:0071004">
    <property type="term" value="C:U2-type prespliceosome"/>
    <property type="evidence" value="ECO:0007669"/>
    <property type="project" value="TreeGrafter"/>
</dbReference>
<evidence type="ECO:0000259" key="8">
    <source>
        <dbReference type="PROSITE" id="PS50053"/>
    </source>
</evidence>
<feature type="compositionally biased region" description="Acidic residues" evidence="7">
    <location>
        <begin position="316"/>
        <end position="329"/>
    </location>
</feature>
<feature type="compositionally biased region" description="Low complexity" evidence="7">
    <location>
        <begin position="589"/>
        <end position="604"/>
    </location>
</feature>
<name>A0A8T1VY95_9STRA</name>
<dbReference type="EMBL" id="JAGDFM010000100">
    <property type="protein sequence ID" value="KAG7386452.1"/>
    <property type="molecule type" value="Genomic_DNA"/>
</dbReference>
<dbReference type="AlphaFoldDB" id="A0A8T1VY95"/>
<dbReference type="PANTHER" id="PTHR15316">
    <property type="entry name" value="SPLICEOSOME ASSOCIATED PROTEIN 114/SWAP SPLICING FACTOR-RELATED"/>
    <property type="match status" value="1"/>
</dbReference>
<dbReference type="Proteomes" id="UP000694044">
    <property type="component" value="Unassembled WGS sequence"/>
</dbReference>
<evidence type="ECO:0000256" key="5">
    <source>
        <dbReference type="ARBA" id="ARBA00023187"/>
    </source>
</evidence>
<keyword evidence="4" id="KW-0677">Repeat</keyword>
<feature type="compositionally biased region" description="Acidic residues" evidence="7">
    <location>
        <begin position="446"/>
        <end position="458"/>
    </location>
</feature>
<feature type="region of interest" description="Disordered" evidence="7">
    <location>
        <begin position="298"/>
        <end position="330"/>
    </location>
</feature>
<feature type="domain" description="SURP motif" evidence="9">
    <location>
        <begin position="29"/>
        <end position="70"/>
    </location>
</feature>
<evidence type="ECO:0000313" key="11">
    <source>
        <dbReference type="Proteomes" id="UP000694044"/>
    </source>
</evidence>
<gene>
    <name evidence="10" type="primary">SF3A1</name>
    <name evidence="10" type="ORF">PHYPSEUDO_000281</name>
</gene>
<keyword evidence="5" id="KW-0508">mRNA splicing</keyword>
<feature type="region of interest" description="Disordered" evidence="7">
    <location>
        <begin position="82"/>
        <end position="120"/>
    </location>
</feature>
<sequence length="730" mass="79277">MAAAEEQQDATVQGRVTGLIFPPPDIRAVVDKTAQFVANNGRAFESRIVGERMSAKFSFLRESDPYNAYYEHKVSEFIAKKVEPPPAPESKPQEGQGQEQAAEEQHARPSEQQEKTQQVVKAAQATGDVVVEKKAVQDVTAQVAKKIKEKELEPPPEEKFITKHPTLSALDQEIMYLTAQYTALSGSSFLSGLATREQRNPQFDFLKPTHPLFAYFTALVESYTLVLAKQDAQMKRIEEGMDRMKVLDRCVHRMEWQRTEQERKDKEAAESDAERRALAQIDWHDFVIVETINFDDDDDLGASATAREGEAKGSDDDMDMEEDDDDDEPKPEIKVVEDYVPQAAAATAQQPLLSVDGKNLSSAEANEHMRILLMNPKWREETQRHLEKQKESSYAAGSAIADSLRRFATKRADIFASSAEEEARLLQATSAPTATEQQQQQQQLQQEDDMEEDSDEEEKTAPPSDRTQTQQVPASAGFTEAGQMPTSAPISQPPPGMSAPMVSAPMMGAPGMVAPGVGTPGMAPPRMGAPGMMPPGMIPPGLGAPGMGPPGMAPPGVFPPGMGAPGMVPPGAGPPGMVPSHMQPRGAMPSGLSSGPPGVAAGPPGVSGPPGEDLEPAAKRQRTGGSSLLSEKEFASRHPGMVRLVVKVPSDPDNAQWKLEGQTLTVELGVKDNMRTLKQKLMADLQNMPVNKQQLKFSMGFVKDALSCAHYNFVNGTVLELSVRQRGGRR</sequence>
<evidence type="ECO:0000259" key="9">
    <source>
        <dbReference type="PROSITE" id="PS50128"/>
    </source>
</evidence>
<evidence type="ECO:0000256" key="4">
    <source>
        <dbReference type="ARBA" id="ARBA00022737"/>
    </source>
</evidence>
<keyword evidence="6" id="KW-0539">Nucleus</keyword>
<dbReference type="CDD" id="cd01800">
    <property type="entry name" value="Ubl_SF3a120"/>
    <property type="match status" value="1"/>
</dbReference>
<feature type="compositionally biased region" description="Basic and acidic residues" evidence="7">
    <location>
        <begin position="103"/>
        <end position="114"/>
    </location>
</feature>
<dbReference type="PROSITE" id="PS50053">
    <property type="entry name" value="UBIQUITIN_2"/>
    <property type="match status" value="1"/>
</dbReference>
<dbReference type="GO" id="GO:0000381">
    <property type="term" value="P:regulation of alternative mRNA splicing, via spliceosome"/>
    <property type="evidence" value="ECO:0007669"/>
    <property type="project" value="TreeGrafter"/>
</dbReference>
<reference evidence="10" key="1">
    <citation type="submission" date="2021-02" db="EMBL/GenBank/DDBJ databases">
        <authorList>
            <person name="Palmer J.M."/>
        </authorList>
    </citation>
    <scope>NUCLEOTIDE SEQUENCE</scope>
    <source>
        <strain evidence="10">SCRP734</strain>
    </source>
</reference>
<evidence type="ECO:0000313" key="10">
    <source>
        <dbReference type="EMBL" id="KAG7386452.1"/>
    </source>
</evidence>
<dbReference type="PROSITE" id="PS50128">
    <property type="entry name" value="SURP"/>
    <property type="match status" value="2"/>
</dbReference>
<dbReference type="Pfam" id="PF12230">
    <property type="entry name" value="PRP21_like_P"/>
    <property type="match status" value="2"/>
</dbReference>
<dbReference type="OrthoDB" id="447637at2759"/>
<comment type="subcellular location">
    <subcellularLocation>
        <location evidence="1">Nucleus</location>
    </subcellularLocation>
</comment>
<dbReference type="FunFam" id="1.10.10.790:FF:000002">
    <property type="entry name" value="Splicing factor 3A subunit 1"/>
    <property type="match status" value="1"/>
</dbReference>
<dbReference type="InterPro" id="IPR035563">
    <property type="entry name" value="SF3As1_ubi"/>
</dbReference>
<comment type="caution">
    <text evidence="10">The sequence shown here is derived from an EMBL/GenBank/DDBJ whole genome shotgun (WGS) entry which is preliminary data.</text>
</comment>
<protein>
    <submittedName>
        <fullName evidence="10">Splicing factor 3a, subunit 1</fullName>
    </submittedName>
</protein>
<feature type="compositionally biased region" description="Low complexity" evidence="7">
    <location>
        <begin position="436"/>
        <end position="445"/>
    </location>
</feature>
<dbReference type="GO" id="GO:0005686">
    <property type="term" value="C:U2 snRNP"/>
    <property type="evidence" value="ECO:0007669"/>
    <property type="project" value="UniProtKB-ARBA"/>
</dbReference>
<dbReference type="GO" id="GO:0045292">
    <property type="term" value="P:mRNA cis splicing, via spliceosome"/>
    <property type="evidence" value="ECO:0007669"/>
    <property type="project" value="InterPro"/>
</dbReference>
<dbReference type="SMART" id="SM00648">
    <property type="entry name" value="SWAP"/>
    <property type="match status" value="2"/>
</dbReference>
<evidence type="ECO:0000256" key="7">
    <source>
        <dbReference type="SAM" id="MobiDB-lite"/>
    </source>
</evidence>